<feature type="transmembrane region" description="Helical" evidence="7">
    <location>
        <begin position="189"/>
        <end position="209"/>
    </location>
</feature>
<evidence type="ECO:0000313" key="9">
    <source>
        <dbReference type="EMBL" id="KAH7374591.1"/>
    </source>
</evidence>
<comment type="similarity">
    <text evidence="5">Belongs to the SAT4 family.</text>
</comment>
<dbReference type="EMBL" id="JAGPXD010000001">
    <property type="protein sequence ID" value="KAH7374591.1"/>
    <property type="molecule type" value="Genomic_DNA"/>
</dbReference>
<feature type="compositionally biased region" description="Low complexity" evidence="6">
    <location>
        <begin position="321"/>
        <end position="330"/>
    </location>
</feature>
<feature type="transmembrane region" description="Helical" evidence="7">
    <location>
        <begin position="109"/>
        <end position="127"/>
    </location>
</feature>
<evidence type="ECO:0000256" key="2">
    <source>
        <dbReference type="ARBA" id="ARBA00022692"/>
    </source>
</evidence>
<proteinExistence type="inferred from homology"/>
<dbReference type="PANTHER" id="PTHR33048">
    <property type="entry name" value="PTH11-LIKE INTEGRAL MEMBRANE PROTEIN (AFU_ORTHOLOGUE AFUA_5G11245)"/>
    <property type="match status" value="1"/>
</dbReference>
<organism evidence="9 10">
    <name type="scientific">Plectosphaerella cucumerina</name>
    <dbReference type="NCBI Taxonomy" id="40658"/>
    <lineage>
        <taxon>Eukaryota</taxon>
        <taxon>Fungi</taxon>
        <taxon>Dikarya</taxon>
        <taxon>Ascomycota</taxon>
        <taxon>Pezizomycotina</taxon>
        <taxon>Sordariomycetes</taxon>
        <taxon>Hypocreomycetidae</taxon>
        <taxon>Glomerellales</taxon>
        <taxon>Plectosphaerellaceae</taxon>
        <taxon>Plectosphaerella</taxon>
    </lineage>
</organism>
<sequence>MATSVLSFSEITVLIWVLWTVAFLTTVFRGTFQWILQRRLYVEDYLIFFGLLSLTALTAVITRMLPHFYLAGEYTKAAAVNPLTPLPLPVEDFTARTITSLKLMFSQMLLFWTTLWAAKFSILFFVKRLVDGLPLYIRAWWACFTVVLLLYLASMLSNFLTCTPLTKYWSPTGCSDPEDLVRADASIKFATAADVVADAFIMILPLHLLRNLSTSRAHKAGLVILFSLGGIIIAFAFARLVQVTKATSDTAKDPTTVANGPVLLSMWSQIEASVGVIVATLPAFRFLLSKNRQATNKTPEYTRTSNKWKKGSVRLGGGESSGSMPGSETELGPMRGIQKDVEYRVEQNPRTSSIDEARRTREIFSQM</sequence>
<feature type="transmembrane region" description="Helical" evidence="7">
    <location>
        <begin position="13"/>
        <end position="32"/>
    </location>
</feature>
<dbReference type="Pfam" id="PF20684">
    <property type="entry name" value="Fung_rhodopsin"/>
    <property type="match status" value="1"/>
</dbReference>
<feature type="transmembrane region" description="Helical" evidence="7">
    <location>
        <begin position="44"/>
        <end position="65"/>
    </location>
</feature>
<evidence type="ECO:0000256" key="7">
    <source>
        <dbReference type="SAM" id="Phobius"/>
    </source>
</evidence>
<keyword evidence="3 7" id="KW-1133">Transmembrane helix</keyword>
<dbReference type="InterPro" id="IPR049326">
    <property type="entry name" value="Rhodopsin_dom_fungi"/>
</dbReference>
<feature type="transmembrane region" description="Helical" evidence="7">
    <location>
        <begin position="221"/>
        <end position="242"/>
    </location>
</feature>
<feature type="domain" description="Rhodopsin" evidence="8">
    <location>
        <begin position="29"/>
        <end position="290"/>
    </location>
</feature>
<reference evidence="9" key="1">
    <citation type="journal article" date="2021" name="Nat. Commun.">
        <title>Genetic determinants of endophytism in the Arabidopsis root mycobiome.</title>
        <authorList>
            <person name="Mesny F."/>
            <person name="Miyauchi S."/>
            <person name="Thiergart T."/>
            <person name="Pickel B."/>
            <person name="Atanasova L."/>
            <person name="Karlsson M."/>
            <person name="Huettel B."/>
            <person name="Barry K.W."/>
            <person name="Haridas S."/>
            <person name="Chen C."/>
            <person name="Bauer D."/>
            <person name="Andreopoulos W."/>
            <person name="Pangilinan J."/>
            <person name="LaButti K."/>
            <person name="Riley R."/>
            <person name="Lipzen A."/>
            <person name="Clum A."/>
            <person name="Drula E."/>
            <person name="Henrissat B."/>
            <person name="Kohler A."/>
            <person name="Grigoriev I.V."/>
            <person name="Martin F.M."/>
            <person name="Hacquard S."/>
        </authorList>
    </citation>
    <scope>NUCLEOTIDE SEQUENCE</scope>
    <source>
        <strain evidence="9">MPI-CAGE-AT-0016</strain>
    </source>
</reference>
<evidence type="ECO:0000256" key="1">
    <source>
        <dbReference type="ARBA" id="ARBA00004141"/>
    </source>
</evidence>
<protein>
    <recommendedName>
        <fullName evidence="8">Rhodopsin domain-containing protein</fullName>
    </recommendedName>
</protein>
<dbReference type="PANTHER" id="PTHR33048:SF47">
    <property type="entry name" value="INTEGRAL MEMBRANE PROTEIN-RELATED"/>
    <property type="match status" value="1"/>
</dbReference>
<feature type="transmembrane region" description="Helical" evidence="7">
    <location>
        <begin position="262"/>
        <end position="288"/>
    </location>
</feature>
<evidence type="ECO:0000256" key="3">
    <source>
        <dbReference type="ARBA" id="ARBA00022989"/>
    </source>
</evidence>
<keyword evidence="10" id="KW-1185">Reference proteome</keyword>
<evidence type="ECO:0000259" key="8">
    <source>
        <dbReference type="Pfam" id="PF20684"/>
    </source>
</evidence>
<comment type="caution">
    <text evidence="9">The sequence shown here is derived from an EMBL/GenBank/DDBJ whole genome shotgun (WGS) entry which is preliminary data.</text>
</comment>
<keyword evidence="2 7" id="KW-0812">Transmembrane</keyword>
<dbReference type="InterPro" id="IPR052337">
    <property type="entry name" value="SAT4-like"/>
</dbReference>
<accession>A0A8K0TU24</accession>
<feature type="region of interest" description="Disordered" evidence="6">
    <location>
        <begin position="297"/>
        <end position="336"/>
    </location>
</feature>
<dbReference type="GO" id="GO:0016020">
    <property type="term" value="C:membrane"/>
    <property type="evidence" value="ECO:0007669"/>
    <property type="project" value="UniProtKB-SubCell"/>
</dbReference>
<feature type="transmembrane region" description="Helical" evidence="7">
    <location>
        <begin position="139"/>
        <end position="160"/>
    </location>
</feature>
<gene>
    <name evidence="9" type="ORF">B0T11DRAFT_334147</name>
</gene>
<dbReference type="OrthoDB" id="444631at2759"/>
<evidence type="ECO:0000256" key="4">
    <source>
        <dbReference type="ARBA" id="ARBA00023136"/>
    </source>
</evidence>
<evidence type="ECO:0000313" key="10">
    <source>
        <dbReference type="Proteomes" id="UP000813385"/>
    </source>
</evidence>
<dbReference type="AlphaFoldDB" id="A0A8K0TU24"/>
<dbReference type="Proteomes" id="UP000813385">
    <property type="component" value="Unassembled WGS sequence"/>
</dbReference>
<name>A0A8K0TU24_9PEZI</name>
<evidence type="ECO:0000256" key="5">
    <source>
        <dbReference type="ARBA" id="ARBA00038359"/>
    </source>
</evidence>
<keyword evidence="4 7" id="KW-0472">Membrane</keyword>
<evidence type="ECO:0000256" key="6">
    <source>
        <dbReference type="SAM" id="MobiDB-lite"/>
    </source>
</evidence>
<comment type="subcellular location">
    <subcellularLocation>
        <location evidence="1">Membrane</location>
        <topology evidence="1">Multi-pass membrane protein</topology>
    </subcellularLocation>
</comment>